<name>A0A0P1ACS7_PLAHL</name>
<dbReference type="Proteomes" id="UP000054928">
    <property type="component" value="Unassembled WGS sequence"/>
</dbReference>
<dbReference type="GeneID" id="36403688"/>
<accession>A0A0P1ACS7</accession>
<feature type="region of interest" description="Disordered" evidence="1">
    <location>
        <begin position="88"/>
        <end position="111"/>
    </location>
</feature>
<reference evidence="3" key="1">
    <citation type="submission" date="2014-09" db="EMBL/GenBank/DDBJ databases">
        <authorList>
            <person name="Sharma Rahul"/>
            <person name="Thines Marco"/>
        </authorList>
    </citation>
    <scope>NUCLEOTIDE SEQUENCE [LARGE SCALE GENOMIC DNA]</scope>
</reference>
<feature type="compositionally biased region" description="Polar residues" evidence="1">
    <location>
        <begin position="98"/>
        <end position="111"/>
    </location>
</feature>
<evidence type="ECO:0000313" key="3">
    <source>
        <dbReference type="Proteomes" id="UP000054928"/>
    </source>
</evidence>
<organism evidence="2 3">
    <name type="scientific">Plasmopara halstedii</name>
    <name type="common">Downy mildew of sunflower</name>
    <dbReference type="NCBI Taxonomy" id="4781"/>
    <lineage>
        <taxon>Eukaryota</taxon>
        <taxon>Sar</taxon>
        <taxon>Stramenopiles</taxon>
        <taxon>Oomycota</taxon>
        <taxon>Peronosporomycetes</taxon>
        <taxon>Peronosporales</taxon>
        <taxon>Peronosporaceae</taxon>
        <taxon>Plasmopara</taxon>
    </lineage>
</organism>
<dbReference type="EMBL" id="CCYD01000322">
    <property type="protein sequence ID" value="CEG38569.1"/>
    <property type="molecule type" value="Genomic_DNA"/>
</dbReference>
<protein>
    <submittedName>
        <fullName evidence="2">Uncharacterized protein</fullName>
    </submittedName>
</protein>
<evidence type="ECO:0000256" key="1">
    <source>
        <dbReference type="SAM" id="MobiDB-lite"/>
    </source>
</evidence>
<keyword evidence="3" id="KW-1185">Reference proteome</keyword>
<dbReference type="RefSeq" id="XP_024574938.1">
    <property type="nucleotide sequence ID" value="XM_024724019.1"/>
</dbReference>
<evidence type="ECO:0000313" key="2">
    <source>
        <dbReference type="EMBL" id="CEG38569.1"/>
    </source>
</evidence>
<dbReference type="AlphaFoldDB" id="A0A0P1ACS7"/>
<sequence>MTILELNKFMRTARQHRVVPTMLLYRRRRNGGDHFQALKFEDHLYQDFLVQETTRVHPNMCERMDDVHSILNMPPVDASPQWEFDLQEDEERHEAAQQLMSTSQDGTTVED</sequence>
<proteinExistence type="predicted"/>